<evidence type="ECO:0000313" key="3">
    <source>
        <dbReference type="Proteomes" id="UP000250870"/>
    </source>
</evidence>
<dbReference type="InterPro" id="IPR048921">
    <property type="entry name" value="Bc2l-C_N"/>
</dbReference>
<name>A0A329VAL2_9GAMM</name>
<dbReference type="Pfam" id="PF21592">
    <property type="entry name" value="Bc2l-C_N"/>
    <property type="match status" value="1"/>
</dbReference>
<feature type="domain" description="Bc2l-C N-terminal" evidence="1">
    <location>
        <begin position="12"/>
        <end position="130"/>
    </location>
</feature>
<comment type="caution">
    <text evidence="2">The sequence shown here is derived from an EMBL/GenBank/DDBJ whole genome shotgun (WGS) entry which is preliminary data.</text>
</comment>
<dbReference type="RefSeq" id="WP_113027192.1">
    <property type="nucleotide sequence ID" value="NZ_CAWNWQ010000064.1"/>
</dbReference>
<protein>
    <recommendedName>
        <fullName evidence="1">Bc2l-C N-terminal domain-containing protein</fullName>
    </recommendedName>
</protein>
<reference evidence="2 3" key="1">
    <citation type="journal article" date="2018" name="Int. J. Syst. Evol. Microbiol.">
        <title>Whole-genome-based revisit of Photorhabdus phylogeny: proposal for the elevation of most Photorhabdus subspecies to the species level and description of one novel species Photorhabdus bodei sp. nov., and one novel subspecies Photorhabdus laumondii subsp. clarkei subsp. nov.</title>
        <authorList>
            <person name="Machado R.A.R."/>
            <person name="Wuthrich D."/>
            <person name="Kuhnert P."/>
            <person name="Arce C.C.M."/>
            <person name="Thonen L."/>
            <person name="Ruiz C."/>
            <person name="Zhang X."/>
            <person name="Robert C.A.M."/>
            <person name="Karimi J."/>
            <person name="Kamali S."/>
            <person name="Ma J."/>
            <person name="Bruggmann R."/>
            <person name="Erb M."/>
        </authorList>
    </citation>
    <scope>NUCLEOTIDE SEQUENCE [LARGE SCALE GENOMIC DNA]</scope>
    <source>
        <strain evidence="2 3">BOJ-47</strain>
    </source>
</reference>
<proteinExistence type="predicted"/>
<evidence type="ECO:0000313" key="2">
    <source>
        <dbReference type="EMBL" id="RAW82227.1"/>
    </source>
</evidence>
<dbReference type="EMBL" id="NSCI01000064">
    <property type="protein sequence ID" value="RAW82227.1"/>
    <property type="molecule type" value="Genomic_DNA"/>
</dbReference>
<organism evidence="2 3">
    <name type="scientific">Photorhabdus laumondii subsp. clarkei</name>
    <dbReference type="NCBI Taxonomy" id="2029685"/>
    <lineage>
        <taxon>Bacteria</taxon>
        <taxon>Pseudomonadati</taxon>
        <taxon>Pseudomonadota</taxon>
        <taxon>Gammaproteobacteria</taxon>
        <taxon>Enterobacterales</taxon>
        <taxon>Morganellaceae</taxon>
        <taxon>Photorhabdus</taxon>
    </lineage>
</organism>
<evidence type="ECO:0000259" key="1">
    <source>
        <dbReference type="Pfam" id="PF21592"/>
    </source>
</evidence>
<gene>
    <name evidence="2" type="ORF">CKY01_22210</name>
</gene>
<accession>A0A329VAL2</accession>
<dbReference type="AlphaFoldDB" id="A0A329VAL2"/>
<sequence length="132" mass="14028">MPLLFSSIDKTSLSTSSSSYVDILGLSLDVSKYSSSPGTAALITLNIPATYSSGNNFPSGAFIITTNKGQQLAFGSFSYCDKKPESTGRVPFTLVARCLLSDDTATIKAQWRGDRGSTVYIDSYACISAVIE</sequence>
<dbReference type="Gene3D" id="2.60.120.760">
    <property type="match status" value="1"/>
</dbReference>
<dbReference type="Proteomes" id="UP000250870">
    <property type="component" value="Unassembled WGS sequence"/>
</dbReference>